<feature type="chain" id="PRO_5040155865" evidence="2">
    <location>
        <begin position="20"/>
        <end position="236"/>
    </location>
</feature>
<dbReference type="EMBL" id="MU032346">
    <property type="protein sequence ID" value="KAF3767545.1"/>
    <property type="molecule type" value="Genomic_DNA"/>
</dbReference>
<sequence>MQFPCILAAVLAFSEAGLAFSGGYTGQVATHIKWKSPTVKERGDLTIGGLTLGSGDNGGQPGGAAAATGTTAAGQSNSTNTGGGGGSSLTLPNGLTLGGDGGGNANANANANTQNSALDGFLAAAQGAAKNQTGTADAATAGTAQTSPGQGEAASPTVAAEGATGAGTAETAQAAEAGQPKAVAESDQFSEDAGITLDSNGNAQNLGGDLGITKGSDGSTSVGGASGINISPAASA</sequence>
<protein>
    <submittedName>
        <fullName evidence="3">Uncharacterized protein</fullName>
    </submittedName>
</protein>
<gene>
    <name evidence="3" type="ORF">M406DRAFT_328616</name>
</gene>
<feature type="compositionally biased region" description="Low complexity" evidence="1">
    <location>
        <begin position="63"/>
        <end position="80"/>
    </location>
</feature>
<dbReference type="OrthoDB" id="4851624at2759"/>
<comment type="caution">
    <text evidence="3">The sequence shown here is derived from an EMBL/GenBank/DDBJ whole genome shotgun (WGS) entry which is preliminary data.</text>
</comment>
<feature type="compositionally biased region" description="Low complexity" evidence="1">
    <location>
        <begin position="159"/>
        <end position="179"/>
    </location>
</feature>
<dbReference type="Proteomes" id="UP000803844">
    <property type="component" value="Unassembled WGS sequence"/>
</dbReference>
<accession>A0A9P4Y6T4</accession>
<dbReference type="AlphaFoldDB" id="A0A9P4Y6T4"/>
<organism evidence="3 4">
    <name type="scientific">Cryphonectria parasitica (strain ATCC 38755 / EP155)</name>
    <dbReference type="NCBI Taxonomy" id="660469"/>
    <lineage>
        <taxon>Eukaryota</taxon>
        <taxon>Fungi</taxon>
        <taxon>Dikarya</taxon>
        <taxon>Ascomycota</taxon>
        <taxon>Pezizomycotina</taxon>
        <taxon>Sordariomycetes</taxon>
        <taxon>Sordariomycetidae</taxon>
        <taxon>Diaporthales</taxon>
        <taxon>Cryphonectriaceae</taxon>
        <taxon>Cryphonectria-Endothia species complex</taxon>
        <taxon>Cryphonectria</taxon>
    </lineage>
</organism>
<feature type="region of interest" description="Disordered" evidence="1">
    <location>
        <begin position="50"/>
        <end position="97"/>
    </location>
</feature>
<dbReference type="RefSeq" id="XP_040778506.1">
    <property type="nucleotide sequence ID" value="XM_040920347.1"/>
</dbReference>
<reference evidence="3" key="1">
    <citation type="journal article" date="2020" name="Phytopathology">
        <title>Genome sequence of the chestnut blight fungus Cryphonectria parasitica EP155: A fundamental resource for an archetypical invasive plant pathogen.</title>
        <authorList>
            <person name="Crouch J.A."/>
            <person name="Dawe A."/>
            <person name="Aerts A."/>
            <person name="Barry K."/>
            <person name="Churchill A.C.L."/>
            <person name="Grimwood J."/>
            <person name="Hillman B."/>
            <person name="Milgroom M.G."/>
            <person name="Pangilinan J."/>
            <person name="Smith M."/>
            <person name="Salamov A."/>
            <person name="Schmutz J."/>
            <person name="Yadav J."/>
            <person name="Grigoriev I.V."/>
            <person name="Nuss D."/>
        </authorList>
    </citation>
    <scope>NUCLEOTIDE SEQUENCE</scope>
    <source>
        <strain evidence="3">EP155</strain>
    </source>
</reference>
<feature type="compositionally biased region" description="Polar residues" evidence="1">
    <location>
        <begin position="216"/>
        <end position="236"/>
    </location>
</feature>
<dbReference type="GeneID" id="63837476"/>
<feature type="signal peptide" evidence="2">
    <location>
        <begin position="1"/>
        <end position="19"/>
    </location>
</feature>
<feature type="compositionally biased region" description="Low complexity" evidence="1">
    <location>
        <begin position="136"/>
        <end position="146"/>
    </location>
</feature>
<keyword evidence="2" id="KW-0732">Signal</keyword>
<feature type="region of interest" description="Disordered" evidence="1">
    <location>
        <begin position="136"/>
        <end position="236"/>
    </location>
</feature>
<feature type="compositionally biased region" description="Gly residues" evidence="1">
    <location>
        <begin position="50"/>
        <end position="62"/>
    </location>
</feature>
<proteinExistence type="predicted"/>
<name>A0A9P4Y6T4_CRYP1</name>
<evidence type="ECO:0000256" key="1">
    <source>
        <dbReference type="SAM" id="MobiDB-lite"/>
    </source>
</evidence>
<evidence type="ECO:0000256" key="2">
    <source>
        <dbReference type="SAM" id="SignalP"/>
    </source>
</evidence>
<evidence type="ECO:0000313" key="4">
    <source>
        <dbReference type="Proteomes" id="UP000803844"/>
    </source>
</evidence>
<keyword evidence="4" id="KW-1185">Reference proteome</keyword>
<evidence type="ECO:0000313" key="3">
    <source>
        <dbReference type="EMBL" id="KAF3767545.1"/>
    </source>
</evidence>